<proteinExistence type="predicted"/>
<keyword evidence="2" id="KW-1133">Transmembrane helix</keyword>
<feature type="transmembrane region" description="Helical" evidence="2">
    <location>
        <begin position="77"/>
        <end position="94"/>
    </location>
</feature>
<evidence type="ECO:0000313" key="4">
    <source>
        <dbReference type="Proteomes" id="UP000597762"/>
    </source>
</evidence>
<dbReference type="Proteomes" id="UP000597762">
    <property type="component" value="Unassembled WGS sequence"/>
</dbReference>
<keyword evidence="2" id="KW-0472">Membrane</keyword>
<feature type="transmembrane region" description="Helical" evidence="2">
    <location>
        <begin position="39"/>
        <end position="65"/>
    </location>
</feature>
<keyword evidence="2" id="KW-0812">Transmembrane</keyword>
<evidence type="ECO:0000256" key="2">
    <source>
        <dbReference type="SAM" id="Phobius"/>
    </source>
</evidence>
<evidence type="ECO:0000256" key="1">
    <source>
        <dbReference type="SAM" id="MobiDB-lite"/>
    </source>
</evidence>
<feature type="region of interest" description="Disordered" evidence="1">
    <location>
        <begin position="238"/>
        <end position="269"/>
    </location>
</feature>
<protein>
    <submittedName>
        <fullName evidence="3">Uncharacterized protein</fullName>
    </submittedName>
</protein>
<dbReference type="EMBL" id="CAHIKZ030001002">
    <property type="protein sequence ID" value="CAE1248702.1"/>
    <property type="molecule type" value="Genomic_DNA"/>
</dbReference>
<reference evidence="3" key="1">
    <citation type="submission" date="2021-01" db="EMBL/GenBank/DDBJ databases">
        <authorList>
            <person name="Li R."/>
            <person name="Bekaert M."/>
        </authorList>
    </citation>
    <scope>NUCLEOTIDE SEQUENCE</scope>
    <source>
        <strain evidence="3">Farmed</strain>
    </source>
</reference>
<keyword evidence="4" id="KW-1185">Reference proteome</keyword>
<sequence>MRLGEAVVFRSLCSLSQQTVKPLSNGFLSSLPLTVKDPFTGIFITSLSLHYYLILSLFHLLVVFYFSQLLLKLRERYFLPILSVTLLLSIIGTLRGKAQDLLTGDIAFVLLLDTSLYRRLSAVSPPSQSLCRSVSAFFFMPTPCARSVVEHEMLGSAHDLQTTSQSSSYKCLNMGGPSFLLGILRGPTPPFDQTVSFLLCVSASHHHCTRSVASPLSCLNFPLGSLLLGHQTRPLSARRGLAQRQNSSVLPEFPPGLSSPWSPNPSPKR</sequence>
<comment type="caution">
    <text evidence="3">The sequence shown here is derived from an EMBL/GenBank/DDBJ whole genome shotgun (WGS) entry which is preliminary data.</text>
</comment>
<gene>
    <name evidence="3" type="ORF">SPHA_26249</name>
</gene>
<dbReference type="AlphaFoldDB" id="A0A812BSX0"/>
<organism evidence="3 4">
    <name type="scientific">Acanthosepion pharaonis</name>
    <name type="common">Pharaoh cuttlefish</name>
    <name type="synonym">Sepia pharaonis</name>
    <dbReference type="NCBI Taxonomy" id="158019"/>
    <lineage>
        <taxon>Eukaryota</taxon>
        <taxon>Metazoa</taxon>
        <taxon>Spiralia</taxon>
        <taxon>Lophotrochozoa</taxon>
        <taxon>Mollusca</taxon>
        <taxon>Cephalopoda</taxon>
        <taxon>Coleoidea</taxon>
        <taxon>Decapodiformes</taxon>
        <taxon>Sepiida</taxon>
        <taxon>Sepiina</taxon>
        <taxon>Sepiidae</taxon>
        <taxon>Acanthosepion</taxon>
    </lineage>
</organism>
<accession>A0A812BSX0</accession>
<evidence type="ECO:0000313" key="3">
    <source>
        <dbReference type="EMBL" id="CAE1248702.1"/>
    </source>
</evidence>
<name>A0A812BSX0_ACAPH</name>